<sequence>MSECDILGGHYPLKKIKYCCRNLKKGSKIVYNTIKAEFPDIKQKEKDCLGCCKLCSKQCFVMIGKSEITAASPDLLYGRLKHLIG</sequence>
<dbReference type="EMBL" id="CP034235">
    <property type="protein sequence ID" value="QGQ98644.1"/>
    <property type="molecule type" value="Genomic_DNA"/>
</dbReference>
<evidence type="ECO:0000313" key="1">
    <source>
        <dbReference type="EMBL" id="QGQ98644.1"/>
    </source>
</evidence>
<dbReference type="OrthoDB" id="2972571at2"/>
<protein>
    <submittedName>
        <fullName evidence="1">DUF1450 domain-containing protein</fullName>
    </submittedName>
</protein>
<organism evidence="1 2">
    <name type="scientific">Paenibacillus psychroresistens</name>
    <dbReference type="NCBI Taxonomy" id="1778678"/>
    <lineage>
        <taxon>Bacteria</taxon>
        <taxon>Bacillati</taxon>
        <taxon>Bacillota</taxon>
        <taxon>Bacilli</taxon>
        <taxon>Bacillales</taxon>
        <taxon>Paenibacillaceae</taxon>
        <taxon>Paenibacillus</taxon>
    </lineage>
</organism>
<name>A0A6B8RS53_9BACL</name>
<dbReference type="Proteomes" id="UP000426246">
    <property type="component" value="Chromosome"/>
</dbReference>
<reference evidence="2" key="1">
    <citation type="submission" date="2018-11" db="EMBL/GenBank/DDBJ databases">
        <title>Complete genome sequence of Paenibacillus sp. ML311-T8.</title>
        <authorList>
            <person name="Nam Y.-D."/>
            <person name="Kang J."/>
            <person name="Chung W.-H."/>
            <person name="Park Y.S."/>
        </authorList>
    </citation>
    <scope>NUCLEOTIDE SEQUENCE [LARGE SCALE GENOMIC DNA]</scope>
    <source>
        <strain evidence="2">ML311-T8</strain>
    </source>
</reference>
<keyword evidence="2" id="KW-1185">Reference proteome</keyword>
<evidence type="ECO:0000313" key="2">
    <source>
        <dbReference type="Proteomes" id="UP000426246"/>
    </source>
</evidence>
<dbReference type="AlphaFoldDB" id="A0A6B8RS53"/>
<dbReference type="Pfam" id="PF07293">
    <property type="entry name" value="DUF1450"/>
    <property type="match status" value="1"/>
</dbReference>
<proteinExistence type="predicted"/>
<gene>
    <name evidence="1" type="ORF">EHS13_29060</name>
</gene>
<dbReference type="KEGG" id="ppsc:EHS13_29060"/>
<dbReference type="InterPro" id="IPR009910">
    <property type="entry name" value="DUF1450"/>
</dbReference>
<accession>A0A6B8RS53</accession>